<reference evidence="2 3" key="1">
    <citation type="submission" date="2018-01" db="EMBL/GenBank/DDBJ databases">
        <authorList>
            <person name="Clerissi C."/>
        </authorList>
    </citation>
    <scope>NUCLEOTIDE SEQUENCE [LARGE SCALE GENOMIC DNA]</scope>
    <source>
        <strain evidence="2">Cupriavidus sp. LMG 19464</strain>
    </source>
</reference>
<accession>A0A975WYF3</accession>
<protein>
    <recommendedName>
        <fullName evidence="4">Transposase</fullName>
    </recommendedName>
</protein>
<comment type="caution">
    <text evidence="2">The sequence shown here is derived from an EMBL/GenBank/DDBJ whole genome shotgun (WGS) entry which is preliminary data.</text>
</comment>
<name>A0A975WYF3_9BURK</name>
<sequence length="144" mass="15279">MVPVALLAGMAKALRMLGGNAASAAAAKPVPAAACRKLRRETMVLSEMAWELAEESGRAADHRIGPLAGFVAGLPRLDRLGARRKRCGGRQRWAAVATASGEQCRRDQHRGLGSGQSAGKHGVTWLGWGGGRCEPEPGECRKRR</sequence>
<evidence type="ECO:0000256" key="1">
    <source>
        <dbReference type="SAM" id="SignalP"/>
    </source>
</evidence>
<dbReference type="AlphaFoldDB" id="A0A975WYF3"/>
<evidence type="ECO:0000313" key="3">
    <source>
        <dbReference type="Proteomes" id="UP000256780"/>
    </source>
</evidence>
<feature type="chain" id="PRO_5036949065" description="Transposase" evidence="1">
    <location>
        <begin position="22"/>
        <end position="144"/>
    </location>
</feature>
<evidence type="ECO:0000313" key="2">
    <source>
        <dbReference type="EMBL" id="SOY48022.1"/>
    </source>
</evidence>
<feature type="signal peptide" evidence="1">
    <location>
        <begin position="1"/>
        <end position="21"/>
    </location>
</feature>
<organism evidence="2 3">
    <name type="scientific">Cupriavidus taiwanensis</name>
    <dbReference type="NCBI Taxonomy" id="164546"/>
    <lineage>
        <taxon>Bacteria</taxon>
        <taxon>Pseudomonadati</taxon>
        <taxon>Pseudomonadota</taxon>
        <taxon>Betaproteobacteria</taxon>
        <taxon>Burkholderiales</taxon>
        <taxon>Burkholderiaceae</taxon>
        <taxon>Cupriavidus</taxon>
    </lineage>
</organism>
<gene>
    <name evidence="2" type="ORF">CBM2587_A170088</name>
</gene>
<dbReference type="EMBL" id="OFSQ01000009">
    <property type="protein sequence ID" value="SOY48022.1"/>
    <property type="molecule type" value="Genomic_DNA"/>
</dbReference>
<proteinExistence type="predicted"/>
<evidence type="ECO:0008006" key="4">
    <source>
        <dbReference type="Google" id="ProtNLM"/>
    </source>
</evidence>
<dbReference type="Proteomes" id="UP000256780">
    <property type="component" value="Chromosome CBM2587_a"/>
</dbReference>
<keyword evidence="1" id="KW-0732">Signal</keyword>